<dbReference type="PANTHER" id="PTHR33021:SF193">
    <property type="entry name" value="OS06G0218600 PROTEIN"/>
    <property type="match status" value="1"/>
</dbReference>
<feature type="domain" description="Phytocyanin" evidence="2">
    <location>
        <begin position="1"/>
        <end position="120"/>
    </location>
</feature>
<gene>
    <name evidence="3" type="ORF">CMV_000303</name>
</gene>
<dbReference type="PROSITE" id="PS51485">
    <property type="entry name" value="PHYTOCYANIN"/>
    <property type="match status" value="1"/>
</dbReference>
<dbReference type="GO" id="GO:0005886">
    <property type="term" value="C:plasma membrane"/>
    <property type="evidence" value="ECO:0007669"/>
    <property type="project" value="TreeGrafter"/>
</dbReference>
<dbReference type="EMBL" id="JRKL02000014">
    <property type="protein sequence ID" value="KAF3976529.1"/>
    <property type="molecule type" value="Genomic_DNA"/>
</dbReference>
<dbReference type="PANTHER" id="PTHR33021">
    <property type="entry name" value="BLUE COPPER PROTEIN"/>
    <property type="match status" value="1"/>
</dbReference>
<evidence type="ECO:0000313" key="4">
    <source>
        <dbReference type="Proteomes" id="UP000737018"/>
    </source>
</evidence>
<feature type="region of interest" description="Disordered" evidence="1">
    <location>
        <begin position="24"/>
        <end position="44"/>
    </location>
</feature>
<comment type="caution">
    <text evidence="3">The sequence shown here is derived from an EMBL/GenBank/DDBJ whole genome shotgun (WGS) entry which is preliminary data.</text>
</comment>
<evidence type="ECO:0000256" key="1">
    <source>
        <dbReference type="SAM" id="MobiDB-lite"/>
    </source>
</evidence>
<proteinExistence type="predicted"/>
<dbReference type="GO" id="GO:0009055">
    <property type="term" value="F:electron transfer activity"/>
    <property type="evidence" value="ECO:0007669"/>
    <property type="project" value="InterPro"/>
</dbReference>
<dbReference type="OrthoDB" id="1934652at2759"/>
<accession>A0A8J4W555</accession>
<dbReference type="InterPro" id="IPR008972">
    <property type="entry name" value="Cupredoxin"/>
</dbReference>
<reference evidence="3" key="1">
    <citation type="submission" date="2020-03" db="EMBL/GenBank/DDBJ databases">
        <title>Castanea mollissima Vanexum genome sequencing.</title>
        <authorList>
            <person name="Staton M."/>
        </authorList>
    </citation>
    <scope>NUCLEOTIDE SEQUENCE</scope>
    <source>
        <tissue evidence="3">Leaf</tissue>
    </source>
</reference>
<dbReference type="InterPro" id="IPR039391">
    <property type="entry name" value="Phytocyanin-like"/>
</dbReference>
<dbReference type="Proteomes" id="UP000737018">
    <property type="component" value="Unassembled WGS sequence"/>
</dbReference>
<keyword evidence="4" id="KW-1185">Reference proteome</keyword>
<dbReference type="SUPFAM" id="SSF49503">
    <property type="entry name" value="Cupredoxins"/>
    <property type="match status" value="1"/>
</dbReference>
<protein>
    <recommendedName>
        <fullName evidence="2">Phytocyanin domain-containing protein</fullName>
    </recommendedName>
</protein>
<dbReference type="Gene3D" id="2.60.40.420">
    <property type="entry name" value="Cupredoxins - blue copper proteins"/>
    <property type="match status" value="1"/>
</dbReference>
<dbReference type="InterPro" id="IPR003245">
    <property type="entry name" value="Phytocyanin_dom"/>
</dbReference>
<dbReference type="Pfam" id="PF02298">
    <property type="entry name" value="Cu_bind_like"/>
    <property type="match status" value="1"/>
</dbReference>
<sequence>MESEALNPFLSSLFAKLRTKQPLSQSQSDLSQSPQRNKTTSLNLSRTSLNLPNEFVFNPTNYNVVVVDKHAYETCKAAEGTFEYNSGDDTVPLNKGENYFICTKRGCCESNMKMMIVAAAGQRQTEREETGQVRSGQDNKVKSWVRLIGICYMFLFLLII</sequence>
<name>A0A8J4W555_9ROSI</name>
<evidence type="ECO:0000313" key="3">
    <source>
        <dbReference type="EMBL" id="KAF3976529.1"/>
    </source>
</evidence>
<evidence type="ECO:0000259" key="2">
    <source>
        <dbReference type="PROSITE" id="PS51485"/>
    </source>
</evidence>
<dbReference type="AlphaFoldDB" id="A0A8J4W555"/>
<organism evidence="3 4">
    <name type="scientific">Castanea mollissima</name>
    <name type="common">Chinese chestnut</name>
    <dbReference type="NCBI Taxonomy" id="60419"/>
    <lineage>
        <taxon>Eukaryota</taxon>
        <taxon>Viridiplantae</taxon>
        <taxon>Streptophyta</taxon>
        <taxon>Embryophyta</taxon>
        <taxon>Tracheophyta</taxon>
        <taxon>Spermatophyta</taxon>
        <taxon>Magnoliopsida</taxon>
        <taxon>eudicotyledons</taxon>
        <taxon>Gunneridae</taxon>
        <taxon>Pentapetalae</taxon>
        <taxon>rosids</taxon>
        <taxon>fabids</taxon>
        <taxon>Fagales</taxon>
        <taxon>Fagaceae</taxon>
        <taxon>Castanea</taxon>
    </lineage>
</organism>